<feature type="coiled-coil region" evidence="2">
    <location>
        <begin position="112"/>
        <end position="139"/>
    </location>
</feature>
<dbReference type="PANTHER" id="PTHR33799:SF1">
    <property type="entry name" value="PTS SYSTEM MANNOSE-SPECIFIC EIIAB COMPONENT-RELATED"/>
    <property type="match status" value="1"/>
</dbReference>
<dbReference type="RefSeq" id="WP_132550188.1">
    <property type="nucleotide sequence ID" value="NZ_SMAA01000011.1"/>
</dbReference>
<dbReference type="PANTHER" id="PTHR33799">
    <property type="entry name" value="PTS PERMEASE-RELATED-RELATED"/>
    <property type="match status" value="1"/>
</dbReference>
<dbReference type="GO" id="GO:0016740">
    <property type="term" value="F:transferase activity"/>
    <property type="evidence" value="ECO:0007669"/>
    <property type="project" value="UniProtKB-KW"/>
</dbReference>
<dbReference type="PROSITE" id="PS51096">
    <property type="entry name" value="PTS_EIIA_TYPE_4"/>
    <property type="match status" value="1"/>
</dbReference>
<sequence>MLYVIMVSHGELAQGLHSAVKMIAGDRQDVFSISLKDGMSGDQYAENFQKLIAAISPSAKIILLADIIGGSPLTTALKVLADKNLVTSTRVFGGMNLPLALGVILSGETAFTETAEKLLTEAKDALQEFNINLEQTDEDI</sequence>
<gene>
    <name evidence="4" type="ORF">EDC37_11133</name>
</gene>
<evidence type="ECO:0000256" key="1">
    <source>
        <dbReference type="ARBA" id="ARBA00022679"/>
    </source>
</evidence>
<protein>
    <submittedName>
        <fullName evidence="4">PTS system N-acetylgalactosamine-specific IIA component</fullName>
    </submittedName>
</protein>
<evidence type="ECO:0000256" key="2">
    <source>
        <dbReference type="SAM" id="Coils"/>
    </source>
</evidence>
<evidence type="ECO:0000259" key="3">
    <source>
        <dbReference type="PROSITE" id="PS51096"/>
    </source>
</evidence>
<dbReference type="Proteomes" id="UP000295188">
    <property type="component" value="Unassembled WGS sequence"/>
</dbReference>
<keyword evidence="1" id="KW-0808">Transferase</keyword>
<dbReference type="InterPro" id="IPR036662">
    <property type="entry name" value="PTS_EIIA_man-typ_sf"/>
</dbReference>
<dbReference type="Gene3D" id="3.40.50.510">
    <property type="entry name" value="Phosphotransferase system, mannose-type IIA component"/>
    <property type="match status" value="1"/>
</dbReference>
<organism evidence="4 5">
    <name type="scientific">Pectinatus cerevisiiphilus</name>
    <dbReference type="NCBI Taxonomy" id="86956"/>
    <lineage>
        <taxon>Bacteria</taxon>
        <taxon>Bacillati</taxon>
        <taxon>Bacillota</taxon>
        <taxon>Negativicutes</taxon>
        <taxon>Selenomonadales</taxon>
        <taxon>Selenomonadaceae</taxon>
        <taxon>Pectinatus</taxon>
    </lineage>
</organism>
<dbReference type="GO" id="GO:0016020">
    <property type="term" value="C:membrane"/>
    <property type="evidence" value="ECO:0007669"/>
    <property type="project" value="InterPro"/>
</dbReference>
<reference evidence="4 5" key="1">
    <citation type="submission" date="2019-03" db="EMBL/GenBank/DDBJ databases">
        <title>Genomic Encyclopedia of Type Strains, Phase IV (KMG-IV): sequencing the most valuable type-strain genomes for metagenomic binning, comparative biology and taxonomic classification.</title>
        <authorList>
            <person name="Goeker M."/>
        </authorList>
    </citation>
    <scope>NUCLEOTIDE SEQUENCE [LARGE SCALE GENOMIC DNA]</scope>
    <source>
        <strain evidence="4 5">DSM 20467</strain>
    </source>
</reference>
<comment type="caution">
    <text evidence="4">The sequence shown here is derived from an EMBL/GenBank/DDBJ whole genome shotgun (WGS) entry which is preliminary data.</text>
</comment>
<dbReference type="GO" id="GO:0009401">
    <property type="term" value="P:phosphoenolpyruvate-dependent sugar phosphotransferase system"/>
    <property type="evidence" value="ECO:0007669"/>
    <property type="project" value="InterPro"/>
</dbReference>
<feature type="domain" description="PTS EIIA type-4" evidence="3">
    <location>
        <begin position="1"/>
        <end position="126"/>
    </location>
</feature>
<dbReference type="Pfam" id="PF03610">
    <property type="entry name" value="EIIA-man"/>
    <property type="match status" value="1"/>
</dbReference>
<name>A0A4R3K5T4_9FIRM</name>
<proteinExistence type="predicted"/>
<dbReference type="InterPro" id="IPR051471">
    <property type="entry name" value="Bacterial_PTS_sugar_comp"/>
</dbReference>
<dbReference type="AlphaFoldDB" id="A0A4R3K5T4"/>
<dbReference type="InterPro" id="IPR004701">
    <property type="entry name" value="PTS_EIIA_man-typ"/>
</dbReference>
<accession>A0A4R3K5T4</accession>
<evidence type="ECO:0000313" key="5">
    <source>
        <dbReference type="Proteomes" id="UP000295188"/>
    </source>
</evidence>
<keyword evidence="2" id="KW-0175">Coiled coil</keyword>
<dbReference type="OrthoDB" id="6623712at2"/>
<dbReference type="EMBL" id="SMAA01000011">
    <property type="protein sequence ID" value="TCS78176.1"/>
    <property type="molecule type" value="Genomic_DNA"/>
</dbReference>
<keyword evidence="5" id="KW-1185">Reference proteome</keyword>
<dbReference type="SUPFAM" id="SSF53062">
    <property type="entry name" value="PTS system fructose IIA component-like"/>
    <property type="match status" value="1"/>
</dbReference>
<evidence type="ECO:0000313" key="4">
    <source>
        <dbReference type="EMBL" id="TCS78176.1"/>
    </source>
</evidence>